<comment type="caution">
    <text evidence="1">The sequence shown here is derived from an EMBL/GenBank/DDBJ whole genome shotgun (WGS) entry which is preliminary data.</text>
</comment>
<name>A0A1J4SCY1_9BACT</name>
<protein>
    <recommendedName>
        <fullName evidence="3">DUF5678 domain-containing protein</fullName>
    </recommendedName>
</protein>
<sequence>MTKPRKKSKRISNAEWIRRHLGELVDKHVGKYAIVANGEVFIGQDPVVLEEEAIRKHPGAKLTGLPIPRREDFQCAL</sequence>
<dbReference type="AlphaFoldDB" id="A0A1J4SCY1"/>
<proteinExistence type="predicted"/>
<organism evidence="1 2">
    <name type="scientific">Candidatus Desantisbacteria bacterium CG1_02_38_46</name>
    <dbReference type="NCBI Taxonomy" id="1817893"/>
    <lineage>
        <taxon>Bacteria</taxon>
        <taxon>Candidatus Desantisiibacteriota</taxon>
    </lineage>
</organism>
<evidence type="ECO:0000313" key="2">
    <source>
        <dbReference type="Proteomes" id="UP000182278"/>
    </source>
</evidence>
<dbReference type="EMBL" id="MNUO01000053">
    <property type="protein sequence ID" value="OIN97313.1"/>
    <property type="molecule type" value="Genomic_DNA"/>
</dbReference>
<reference evidence="1 2" key="1">
    <citation type="journal article" date="2016" name="Environ. Microbiol.">
        <title>Genomic resolution of a cold subsurface aquifer community provides metabolic insights for novel microbes adapted to high CO concentrations.</title>
        <authorList>
            <person name="Probst A.J."/>
            <person name="Castelle C.J."/>
            <person name="Singh A."/>
            <person name="Brown C.T."/>
            <person name="Anantharaman K."/>
            <person name="Sharon I."/>
            <person name="Hug L.A."/>
            <person name="Burstein D."/>
            <person name="Emerson J.B."/>
            <person name="Thomas B.C."/>
            <person name="Banfield J.F."/>
        </authorList>
    </citation>
    <scope>NUCLEOTIDE SEQUENCE [LARGE SCALE GENOMIC DNA]</scope>
    <source>
        <strain evidence="1">CG1_02_38_46</strain>
    </source>
</reference>
<dbReference type="STRING" id="1817893.AUJ66_03730"/>
<evidence type="ECO:0008006" key="3">
    <source>
        <dbReference type="Google" id="ProtNLM"/>
    </source>
</evidence>
<accession>A0A1J4SCY1</accession>
<evidence type="ECO:0000313" key="1">
    <source>
        <dbReference type="EMBL" id="OIN97313.1"/>
    </source>
</evidence>
<gene>
    <name evidence="1" type="ORF">AUJ66_03730</name>
</gene>
<dbReference type="Proteomes" id="UP000182278">
    <property type="component" value="Unassembled WGS sequence"/>
</dbReference>